<dbReference type="GO" id="GO:0006635">
    <property type="term" value="P:fatty acid beta-oxidation"/>
    <property type="evidence" value="ECO:0007669"/>
    <property type="project" value="TreeGrafter"/>
</dbReference>
<reference evidence="1 2" key="1">
    <citation type="submission" date="2020-08" db="EMBL/GenBank/DDBJ databases">
        <title>Genomic Encyclopedia of Type Strains, Phase IV (KMG-IV): sequencing the most valuable type-strain genomes for metagenomic binning, comparative biology and taxonomic classification.</title>
        <authorList>
            <person name="Goeker M."/>
        </authorList>
    </citation>
    <scope>NUCLEOTIDE SEQUENCE [LARGE SCALE GENOMIC DNA]</scope>
    <source>
        <strain evidence="1 2">DSM 103570</strain>
    </source>
</reference>
<name>A0A7W6HBR9_9HYPH</name>
<dbReference type="PANTHER" id="PTHR11941">
    <property type="entry name" value="ENOYL-COA HYDRATASE-RELATED"/>
    <property type="match status" value="1"/>
</dbReference>
<dbReference type="CDD" id="cd06558">
    <property type="entry name" value="crotonase-like"/>
    <property type="match status" value="1"/>
</dbReference>
<organism evidence="1 2">
    <name type="scientific">Aurantimonas endophytica</name>
    <dbReference type="NCBI Taxonomy" id="1522175"/>
    <lineage>
        <taxon>Bacteria</taxon>
        <taxon>Pseudomonadati</taxon>
        <taxon>Pseudomonadota</taxon>
        <taxon>Alphaproteobacteria</taxon>
        <taxon>Hyphomicrobiales</taxon>
        <taxon>Aurantimonadaceae</taxon>
        <taxon>Aurantimonas</taxon>
    </lineage>
</organism>
<dbReference type="SUPFAM" id="SSF52096">
    <property type="entry name" value="ClpP/crotonase"/>
    <property type="match status" value="1"/>
</dbReference>
<dbReference type="GO" id="GO:0003824">
    <property type="term" value="F:catalytic activity"/>
    <property type="evidence" value="ECO:0007669"/>
    <property type="project" value="UniProtKB-ARBA"/>
</dbReference>
<dbReference type="RefSeq" id="WP_183206678.1">
    <property type="nucleotide sequence ID" value="NZ_JAAAMM010000001.1"/>
</dbReference>
<dbReference type="InterPro" id="IPR001753">
    <property type="entry name" value="Enoyl-CoA_hydra/iso"/>
</dbReference>
<protein>
    <submittedName>
        <fullName evidence="1">Enoyl-CoA hydratase/carnithine racemase</fullName>
    </submittedName>
</protein>
<dbReference type="EMBL" id="JACIEM010000001">
    <property type="protein sequence ID" value="MBB4002197.1"/>
    <property type="molecule type" value="Genomic_DNA"/>
</dbReference>
<dbReference type="Gene3D" id="3.90.226.10">
    <property type="entry name" value="2-enoyl-CoA Hydratase, Chain A, domain 1"/>
    <property type="match status" value="1"/>
</dbReference>
<keyword evidence="2" id="KW-1185">Reference proteome</keyword>
<dbReference type="NCBIfam" id="NF004796">
    <property type="entry name" value="PRK06144.1"/>
    <property type="match status" value="1"/>
</dbReference>
<gene>
    <name evidence="1" type="ORF">GGR03_001244</name>
</gene>
<evidence type="ECO:0000313" key="2">
    <source>
        <dbReference type="Proteomes" id="UP000588647"/>
    </source>
</evidence>
<dbReference type="Proteomes" id="UP000588647">
    <property type="component" value="Unassembled WGS sequence"/>
</dbReference>
<dbReference type="Pfam" id="PF00378">
    <property type="entry name" value="ECH_1"/>
    <property type="match status" value="1"/>
</dbReference>
<sequence>MSQDELLYEVRGRTGWITLNRPQARNALTFAMYEGLAEICRTVPTDGSVKCLVVTGAGEKAFAAGTDMAQFRGFSADQDALDYEHKMDVVLGAVEACKLPIIAAISGACTGGGAAIAAACDIRIATTDLRFGFPIARTLGNCLSITNLSRLSSLMGPGRTKEIIFTARLLGAEEALSCGLVSEIIADHAALIARAEELASLLAGHAPITLATTKEALRRLRVEGAGADDRDLVVKAYMSVDFKEGIEAFLGKRKPEWKGR</sequence>
<accession>A0A7W6HBR9</accession>
<proteinExistence type="predicted"/>
<dbReference type="PANTHER" id="PTHR11941:SF54">
    <property type="entry name" value="ENOYL-COA HYDRATASE, MITOCHONDRIAL"/>
    <property type="match status" value="1"/>
</dbReference>
<dbReference type="InterPro" id="IPR029045">
    <property type="entry name" value="ClpP/crotonase-like_dom_sf"/>
</dbReference>
<dbReference type="AlphaFoldDB" id="A0A7W6HBR9"/>
<comment type="caution">
    <text evidence="1">The sequence shown here is derived from an EMBL/GenBank/DDBJ whole genome shotgun (WGS) entry which is preliminary data.</text>
</comment>
<evidence type="ECO:0000313" key="1">
    <source>
        <dbReference type="EMBL" id="MBB4002197.1"/>
    </source>
</evidence>